<evidence type="ECO:0000313" key="2">
    <source>
        <dbReference type="Proteomes" id="UP000238730"/>
    </source>
</evidence>
<protein>
    <submittedName>
        <fullName evidence="1">Uncharacterized protein</fullName>
    </submittedName>
</protein>
<proteinExistence type="predicted"/>
<comment type="caution">
    <text evidence="1">The sequence shown here is derived from an EMBL/GenBank/DDBJ whole genome shotgun (WGS) entry which is preliminary data.</text>
</comment>
<gene>
    <name evidence="1" type="ORF">BTO08_18810</name>
</gene>
<accession>A0A2S7VKL8</accession>
<evidence type="ECO:0000313" key="1">
    <source>
        <dbReference type="EMBL" id="PQJ62292.1"/>
    </source>
</evidence>
<sequence>MYRLFTNKVFFSLLFFCFDVTAIEIIDRELAFITVVKANYPQLINLGGHDLNSSNFKFKLKGKENAYIRVNARAESKKYITLQKINYRQGFIRNNITKTNSKGLTKTLTLDAIFLIHPKISADKFDINVLIDTEYIDN</sequence>
<dbReference type="EMBL" id="MSCJ01000003">
    <property type="protein sequence ID" value="PQJ62292.1"/>
    <property type="molecule type" value="Genomic_DNA"/>
</dbReference>
<dbReference type="Proteomes" id="UP000238730">
    <property type="component" value="Unassembled WGS sequence"/>
</dbReference>
<reference evidence="1 2" key="1">
    <citation type="submission" date="2016-12" db="EMBL/GenBank/DDBJ databases">
        <title>Diversity of luminous bacteria.</title>
        <authorList>
            <person name="Yoshizawa S."/>
            <person name="Kogure K."/>
        </authorList>
    </citation>
    <scope>NUCLEOTIDE SEQUENCE [LARGE SCALE GENOMIC DNA]</scope>
    <source>
        <strain evidence="1 2">LC1-200</strain>
    </source>
</reference>
<name>A0A2S7VKL8_PHOAN</name>
<organism evidence="1 2">
    <name type="scientific">Photobacterium angustum</name>
    <dbReference type="NCBI Taxonomy" id="661"/>
    <lineage>
        <taxon>Bacteria</taxon>
        <taxon>Pseudomonadati</taxon>
        <taxon>Pseudomonadota</taxon>
        <taxon>Gammaproteobacteria</taxon>
        <taxon>Vibrionales</taxon>
        <taxon>Vibrionaceae</taxon>
        <taxon>Photobacterium</taxon>
    </lineage>
</organism>
<dbReference type="AlphaFoldDB" id="A0A2S7VKL8"/>